<dbReference type="EMBL" id="PVTR01000001">
    <property type="protein sequence ID" value="PRY90516.1"/>
    <property type="molecule type" value="Genomic_DNA"/>
</dbReference>
<organism evidence="2 3">
    <name type="scientific">Mongoliibacter ruber</name>
    <dbReference type="NCBI Taxonomy" id="1750599"/>
    <lineage>
        <taxon>Bacteria</taxon>
        <taxon>Pseudomonadati</taxon>
        <taxon>Bacteroidota</taxon>
        <taxon>Cytophagia</taxon>
        <taxon>Cytophagales</taxon>
        <taxon>Cyclobacteriaceae</taxon>
        <taxon>Mongoliibacter</taxon>
    </lineage>
</organism>
<sequence length="186" mass="21716">MIDFSIRLENEQILLRPIEESDLEKFLELTAEQDMWRFYTHDLSTIEGLANWAAPAFNKVRLQFTVVDKSTGNLIGSTAFGNMSERDSRLEIGWTWLGKEYQGTGINAKVKSLLLNYCFEVLNLERVEFKTDVLNLQARRSLSNINAIEEGVLRSHTLMTNARRRDTIYFSILKSEWPYVKRENDW</sequence>
<evidence type="ECO:0000313" key="2">
    <source>
        <dbReference type="EMBL" id="PRY90516.1"/>
    </source>
</evidence>
<dbReference type="InterPro" id="IPR016181">
    <property type="entry name" value="Acyl_CoA_acyltransferase"/>
</dbReference>
<keyword evidence="2" id="KW-0808">Transferase</keyword>
<dbReference type="SUPFAM" id="SSF55729">
    <property type="entry name" value="Acyl-CoA N-acyltransferases (Nat)"/>
    <property type="match status" value="1"/>
</dbReference>
<evidence type="ECO:0000313" key="3">
    <source>
        <dbReference type="Proteomes" id="UP000238157"/>
    </source>
</evidence>
<reference evidence="2 3" key="1">
    <citation type="submission" date="2018-03" db="EMBL/GenBank/DDBJ databases">
        <title>Genomic Encyclopedia of Archaeal and Bacterial Type Strains, Phase II (KMG-II): from individual species to whole genera.</title>
        <authorList>
            <person name="Goeker M."/>
        </authorList>
    </citation>
    <scope>NUCLEOTIDE SEQUENCE [LARGE SCALE GENOMIC DNA]</scope>
    <source>
        <strain evidence="2 3">DSM 27929</strain>
    </source>
</reference>
<dbReference type="Proteomes" id="UP000238157">
    <property type="component" value="Unassembled WGS sequence"/>
</dbReference>
<dbReference type="AlphaFoldDB" id="A0A2T0WUZ7"/>
<evidence type="ECO:0000259" key="1">
    <source>
        <dbReference type="PROSITE" id="PS51186"/>
    </source>
</evidence>
<protein>
    <submittedName>
        <fullName evidence="2">RimJ/RimL family protein N-acetyltransferase</fullName>
    </submittedName>
</protein>
<comment type="caution">
    <text evidence="2">The sequence shown here is derived from an EMBL/GenBank/DDBJ whole genome shotgun (WGS) entry which is preliminary data.</text>
</comment>
<gene>
    <name evidence="2" type="ORF">CLW00_101177</name>
</gene>
<proteinExistence type="predicted"/>
<dbReference type="InterPro" id="IPR000182">
    <property type="entry name" value="GNAT_dom"/>
</dbReference>
<dbReference type="PANTHER" id="PTHR43610">
    <property type="entry name" value="BLL6696 PROTEIN"/>
    <property type="match status" value="1"/>
</dbReference>
<keyword evidence="3" id="KW-1185">Reference proteome</keyword>
<accession>A0A2T0WUZ7</accession>
<dbReference type="PANTHER" id="PTHR43610:SF1">
    <property type="entry name" value="N-ACETYLTRANSFERASE DOMAIN-CONTAINING PROTEIN"/>
    <property type="match status" value="1"/>
</dbReference>
<dbReference type="OrthoDB" id="9795199at2"/>
<feature type="domain" description="N-acetyltransferase" evidence="1">
    <location>
        <begin position="13"/>
        <end position="175"/>
    </location>
</feature>
<dbReference type="RefSeq" id="WP_106131758.1">
    <property type="nucleotide sequence ID" value="NZ_PVTR01000001.1"/>
</dbReference>
<dbReference type="Pfam" id="PF13302">
    <property type="entry name" value="Acetyltransf_3"/>
    <property type="match status" value="1"/>
</dbReference>
<dbReference type="GO" id="GO:0016747">
    <property type="term" value="F:acyltransferase activity, transferring groups other than amino-acyl groups"/>
    <property type="evidence" value="ECO:0007669"/>
    <property type="project" value="InterPro"/>
</dbReference>
<dbReference type="Gene3D" id="3.40.630.30">
    <property type="match status" value="1"/>
</dbReference>
<name>A0A2T0WUZ7_9BACT</name>
<dbReference type="PROSITE" id="PS51186">
    <property type="entry name" value="GNAT"/>
    <property type="match status" value="1"/>
</dbReference>